<sequence length="244" mass="27732">MQAHYIDDWHTHPWHQVIFPVSGLLQSTIEQNTVIVPHNAMLYIPANTRHKSVAVTQTQFLTLYLNPNHTVSFSSTLKSCFITPFLKSLILLLIDHAHCNNTEQMLSNLLIVLQDQITIANPYEIPLLIPSDRRLMSIFIQLQKQPDSALTLTQWAEKVGASGRTLSRLCSKEFGQSFSSWRQHIKLVLSLQLLESPLSIQSIAIELGYHSDSAFIHAFKSIFTQTPSQYRKSHLSHSGTNLNY</sequence>
<keyword evidence="3" id="KW-0804">Transcription</keyword>
<evidence type="ECO:0000256" key="1">
    <source>
        <dbReference type="ARBA" id="ARBA00023015"/>
    </source>
</evidence>
<reference evidence="5 6" key="1">
    <citation type="submission" date="2021-05" db="EMBL/GenBank/DDBJ databases">
        <title>Molecular characterization for Shewanella algae harboring chromosomal blaOXA-55-like strains isolated from clinical and environment sample.</title>
        <authorList>
            <person name="Ohama Y."/>
            <person name="Aoki K."/>
            <person name="Harada S."/>
            <person name="Moriya K."/>
            <person name="Ishii Y."/>
            <person name="Tateda K."/>
        </authorList>
    </citation>
    <scope>NUCLEOTIDE SEQUENCE [LARGE SCALE GENOMIC DNA]</scope>
    <source>
        <strain evidence="5 6">LMG 23746</strain>
    </source>
</reference>
<protein>
    <submittedName>
        <fullName evidence="5">Transcriptional regulator</fullName>
    </submittedName>
</protein>
<dbReference type="InterPro" id="IPR020449">
    <property type="entry name" value="Tscrpt_reg_AraC-type_HTH"/>
</dbReference>
<accession>A0ABQ4NSE5</accession>
<dbReference type="InterPro" id="IPR009057">
    <property type="entry name" value="Homeodomain-like_sf"/>
</dbReference>
<comment type="caution">
    <text evidence="5">The sequence shown here is derived from an EMBL/GenBank/DDBJ whole genome shotgun (WGS) entry which is preliminary data.</text>
</comment>
<dbReference type="Gene3D" id="1.10.10.60">
    <property type="entry name" value="Homeodomain-like"/>
    <property type="match status" value="2"/>
</dbReference>
<dbReference type="PANTHER" id="PTHR11019:SF199">
    <property type="entry name" value="HTH-TYPE TRANSCRIPTIONAL REGULATOR NIMR"/>
    <property type="match status" value="1"/>
</dbReference>
<dbReference type="Gene3D" id="2.60.120.10">
    <property type="entry name" value="Jelly Rolls"/>
    <property type="match status" value="1"/>
</dbReference>
<dbReference type="InterPro" id="IPR014710">
    <property type="entry name" value="RmlC-like_jellyroll"/>
</dbReference>
<organism evidence="5 6">
    <name type="scientific">Shewanella algidipiscicola</name>
    <dbReference type="NCBI Taxonomy" id="614070"/>
    <lineage>
        <taxon>Bacteria</taxon>
        <taxon>Pseudomonadati</taxon>
        <taxon>Pseudomonadota</taxon>
        <taxon>Gammaproteobacteria</taxon>
        <taxon>Alteromonadales</taxon>
        <taxon>Shewanellaceae</taxon>
        <taxon>Shewanella</taxon>
    </lineage>
</organism>
<dbReference type="InterPro" id="IPR018060">
    <property type="entry name" value="HTH_AraC"/>
</dbReference>
<evidence type="ECO:0000313" key="6">
    <source>
        <dbReference type="Proteomes" id="UP000761574"/>
    </source>
</evidence>
<keyword evidence="1" id="KW-0805">Transcription regulation</keyword>
<dbReference type="SUPFAM" id="SSF51182">
    <property type="entry name" value="RmlC-like cupins"/>
    <property type="match status" value="1"/>
</dbReference>
<dbReference type="PROSITE" id="PS01124">
    <property type="entry name" value="HTH_ARAC_FAMILY_2"/>
    <property type="match status" value="1"/>
</dbReference>
<dbReference type="PANTHER" id="PTHR11019">
    <property type="entry name" value="HTH-TYPE TRANSCRIPTIONAL REGULATOR NIMR"/>
    <property type="match status" value="1"/>
</dbReference>
<evidence type="ECO:0000256" key="2">
    <source>
        <dbReference type="ARBA" id="ARBA00023125"/>
    </source>
</evidence>
<dbReference type="PRINTS" id="PR00032">
    <property type="entry name" value="HTHARAC"/>
</dbReference>
<evidence type="ECO:0000313" key="5">
    <source>
        <dbReference type="EMBL" id="GIU02046.1"/>
    </source>
</evidence>
<dbReference type="InterPro" id="IPR011051">
    <property type="entry name" value="RmlC_Cupin_sf"/>
</dbReference>
<feature type="domain" description="HTH araC/xylS-type" evidence="4">
    <location>
        <begin position="132"/>
        <end position="233"/>
    </location>
</feature>
<dbReference type="SMART" id="SM00342">
    <property type="entry name" value="HTH_ARAC"/>
    <property type="match status" value="1"/>
</dbReference>
<dbReference type="SUPFAM" id="SSF46689">
    <property type="entry name" value="Homeodomain-like"/>
    <property type="match status" value="2"/>
</dbReference>
<dbReference type="EMBL" id="BPFB01000054">
    <property type="protein sequence ID" value="GIU02046.1"/>
    <property type="molecule type" value="Genomic_DNA"/>
</dbReference>
<keyword evidence="2" id="KW-0238">DNA-binding</keyword>
<evidence type="ECO:0000259" key="4">
    <source>
        <dbReference type="PROSITE" id="PS01124"/>
    </source>
</evidence>
<dbReference type="Proteomes" id="UP000761574">
    <property type="component" value="Unassembled WGS sequence"/>
</dbReference>
<evidence type="ECO:0000256" key="3">
    <source>
        <dbReference type="ARBA" id="ARBA00023163"/>
    </source>
</evidence>
<name>A0ABQ4NSE5_9GAMM</name>
<keyword evidence="6" id="KW-1185">Reference proteome</keyword>
<dbReference type="Pfam" id="PF12833">
    <property type="entry name" value="HTH_18"/>
    <property type="match status" value="1"/>
</dbReference>
<proteinExistence type="predicted"/>
<gene>
    <name evidence="5" type="ORF">TUM4630_32340</name>
</gene>